<feature type="domain" description="Galactosyltransferase C-terminal" evidence="6">
    <location>
        <begin position="537"/>
        <end position="585"/>
    </location>
</feature>
<dbReference type="Pfam" id="PF04101">
    <property type="entry name" value="Glyco_tran_28_C"/>
    <property type="match status" value="1"/>
</dbReference>
<comment type="pathway">
    <text evidence="1">Cell wall biogenesis; cell wall polysaccharide biosynthesis.</text>
</comment>
<evidence type="ECO:0000259" key="6">
    <source>
        <dbReference type="Pfam" id="PF02709"/>
    </source>
</evidence>
<dbReference type="SUPFAM" id="SSF53756">
    <property type="entry name" value="UDP-Glycosyltransferase/glycogen phosphorylase"/>
    <property type="match status" value="1"/>
</dbReference>
<evidence type="ECO:0000256" key="5">
    <source>
        <dbReference type="SAM" id="MobiDB-lite"/>
    </source>
</evidence>
<dbReference type="EMBL" id="BAGZ01000008">
    <property type="protein sequence ID" value="GAB77867.1"/>
    <property type="molecule type" value="Genomic_DNA"/>
</dbReference>
<protein>
    <recommendedName>
        <fullName evidence="10">Glycosyltransferase</fullName>
    </recommendedName>
</protein>
<proteinExistence type="inferred from homology"/>
<dbReference type="Gene3D" id="3.40.50.2000">
    <property type="entry name" value="Glycogen Phosphorylase B"/>
    <property type="match status" value="1"/>
</dbReference>
<evidence type="ECO:0000256" key="1">
    <source>
        <dbReference type="ARBA" id="ARBA00004776"/>
    </source>
</evidence>
<keyword evidence="9" id="KW-1185">Reference proteome</keyword>
<comment type="similarity">
    <text evidence="2">Belongs to the glycosyltransferase 2 family.</text>
</comment>
<dbReference type="STRING" id="100225.SAMN05421595_0379"/>
<feature type="region of interest" description="Disordered" evidence="5">
    <location>
        <begin position="493"/>
        <end position="523"/>
    </location>
</feature>
<dbReference type="InterPro" id="IPR029044">
    <property type="entry name" value="Nucleotide-diphossugar_trans"/>
</dbReference>
<dbReference type="InterPro" id="IPR027791">
    <property type="entry name" value="Galactosyl_T_C"/>
</dbReference>
<evidence type="ECO:0000259" key="7">
    <source>
        <dbReference type="Pfam" id="PF04101"/>
    </source>
</evidence>
<dbReference type="eggNOG" id="COG4671">
    <property type="taxonomic scope" value="Bacteria"/>
</dbReference>
<dbReference type="Gene3D" id="3.90.550.10">
    <property type="entry name" value="Spore Coat Polysaccharide Biosynthesis Protein SpsA, Chain A"/>
    <property type="match status" value="1"/>
</dbReference>
<dbReference type="PANTHER" id="PTHR43179:SF12">
    <property type="entry name" value="GALACTOFURANOSYLTRANSFERASE GLFT2"/>
    <property type="match status" value="1"/>
</dbReference>
<organism evidence="8 9">
    <name type="scientific">Austwickia chelonae NBRC 105200</name>
    <dbReference type="NCBI Taxonomy" id="1184607"/>
    <lineage>
        <taxon>Bacteria</taxon>
        <taxon>Bacillati</taxon>
        <taxon>Actinomycetota</taxon>
        <taxon>Actinomycetes</taxon>
        <taxon>Micrococcales</taxon>
        <taxon>Dermatophilaceae</taxon>
        <taxon>Austwickia</taxon>
    </lineage>
</organism>
<name>K6W7Q9_9MICO</name>
<dbReference type="Proteomes" id="UP000008495">
    <property type="component" value="Unassembled WGS sequence"/>
</dbReference>
<dbReference type="RefSeq" id="WP_006502619.1">
    <property type="nucleotide sequence ID" value="NZ_BAGZ01000008.1"/>
</dbReference>
<gene>
    <name evidence="8" type="ORF">AUCHE_08_01090</name>
</gene>
<reference evidence="8 9" key="1">
    <citation type="submission" date="2012-08" db="EMBL/GenBank/DDBJ databases">
        <title>Whole genome shotgun sequence of Austwickia chelonae NBRC 105200.</title>
        <authorList>
            <person name="Yoshida I."/>
            <person name="Hosoyama A."/>
            <person name="Tsuchikane K."/>
            <person name="Katsumata H."/>
            <person name="Ando Y."/>
            <person name="Ohji S."/>
            <person name="Hamada M."/>
            <person name="Tamura T."/>
            <person name="Yamazoe A."/>
            <person name="Yamazaki S."/>
            <person name="Fujita N."/>
        </authorList>
    </citation>
    <scope>NUCLEOTIDE SEQUENCE [LARGE SCALE GENOMIC DNA]</scope>
    <source>
        <strain evidence="8 9">NBRC 105200</strain>
    </source>
</reference>
<comment type="caution">
    <text evidence="8">The sequence shown here is derived from an EMBL/GenBank/DDBJ whole genome shotgun (WGS) entry which is preliminary data.</text>
</comment>
<dbReference type="InterPro" id="IPR007235">
    <property type="entry name" value="Glyco_trans_28_C"/>
</dbReference>
<sequence length="647" mass="70290">MTPTTPPHRIGYYIHHHGAGHLTRATQIAHALRQPVTGLSSLPAPPDWPGEWIDLDRDDRPPHSTDPEETAGGVLHWAPLHNDGYRNRMHTIAAWAEHTHPHAVITDVSVEVTLLLRLLGIPVIVAAMRGDRTDRAHQAAYDLASALLAPWPGTLPEPDWPPRWRHKTAHVGGLSRFDQPENTSRTGPTEQPPTPATTHPPTSHDLTIGVLWGTGGQSWTQADQDQAAAATPHTRWTRPTDPDAVWPMLRTADIVVTHAGQNAVAEVAAARKPAVVISTPRPHGEQDATLAALDRAGLAATHRGIPEAHRWPELLEQARHIPGERWTTWSDGHGARRAAALAHTIASGRRIIGGLAVITLVSGRHEHLRRQIAGLLAGTHLPEHHILVAIDDPTVPDTAATATLGSDTATLHPTIVHIPRDDTGRLPLAAARNTGARRARDTGCTDAIFLDVDCIPSTELVARYAHALHQDPDENTPRPTIWAGPVTYLPADALTPGDNADPATLLRHRSPHPARPDPPPGTATAADDLRLFWSLSFATRLDDYDRLGGFCTDYTGYGGEDTDFAMTLQAAGGHLMWLGGADAYHQHHTVTDPPTEHLTDIVRNANLFATRWGWHPMQGWLEAFAAAGLAHFDPTHHEWRTTTGNGP</sequence>
<evidence type="ECO:0000256" key="4">
    <source>
        <dbReference type="ARBA" id="ARBA00022679"/>
    </source>
</evidence>
<dbReference type="eggNOG" id="COG1216">
    <property type="taxonomic scope" value="Bacteria"/>
</dbReference>
<accession>K6W7Q9</accession>
<evidence type="ECO:0000313" key="9">
    <source>
        <dbReference type="Proteomes" id="UP000008495"/>
    </source>
</evidence>
<keyword evidence="3" id="KW-0328">Glycosyltransferase</keyword>
<dbReference type="AlphaFoldDB" id="K6W7Q9"/>
<dbReference type="SUPFAM" id="SSF53448">
    <property type="entry name" value="Nucleotide-diphospho-sugar transferases"/>
    <property type="match status" value="1"/>
</dbReference>
<feature type="region of interest" description="Disordered" evidence="5">
    <location>
        <begin position="172"/>
        <end position="206"/>
    </location>
</feature>
<dbReference type="Pfam" id="PF02709">
    <property type="entry name" value="Glyco_transf_7C"/>
    <property type="match status" value="1"/>
</dbReference>
<dbReference type="CDD" id="cd00761">
    <property type="entry name" value="Glyco_tranf_GTA_type"/>
    <property type="match status" value="1"/>
</dbReference>
<evidence type="ECO:0000256" key="3">
    <source>
        <dbReference type="ARBA" id="ARBA00022676"/>
    </source>
</evidence>
<dbReference type="GO" id="GO:0016758">
    <property type="term" value="F:hexosyltransferase activity"/>
    <property type="evidence" value="ECO:0007669"/>
    <property type="project" value="InterPro"/>
</dbReference>
<evidence type="ECO:0008006" key="10">
    <source>
        <dbReference type="Google" id="ProtNLM"/>
    </source>
</evidence>
<feature type="domain" description="Glycosyl transferase family 28 C-terminal" evidence="7">
    <location>
        <begin position="247"/>
        <end position="299"/>
    </location>
</feature>
<dbReference type="PANTHER" id="PTHR43179">
    <property type="entry name" value="RHAMNOSYLTRANSFERASE WBBL"/>
    <property type="match status" value="1"/>
</dbReference>
<keyword evidence="4" id="KW-0808">Transferase</keyword>
<evidence type="ECO:0000313" key="8">
    <source>
        <dbReference type="EMBL" id="GAB77867.1"/>
    </source>
</evidence>
<evidence type="ECO:0000256" key="2">
    <source>
        <dbReference type="ARBA" id="ARBA00006739"/>
    </source>
</evidence>